<proteinExistence type="predicted"/>
<evidence type="ECO:0000313" key="5">
    <source>
        <dbReference type="Proteomes" id="UP000288216"/>
    </source>
</evidence>
<dbReference type="EMBL" id="BFAA01005753">
    <property type="protein sequence ID" value="GCB67257.1"/>
    <property type="molecule type" value="Genomic_DNA"/>
</dbReference>
<feature type="compositionally biased region" description="Basic and acidic residues" evidence="2">
    <location>
        <begin position="211"/>
        <end position="220"/>
    </location>
</feature>
<dbReference type="InterPro" id="IPR029384">
    <property type="entry name" value="Speriolin_C"/>
</dbReference>
<accession>A0A401P2D6</accession>
<feature type="coiled-coil region" evidence="1">
    <location>
        <begin position="67"/>
        <end position="94"/>
    </location>
</feature>
<feature type="region of interest" description="Disordered" evidence="2">
    <location>
        <begin position="196"/>
        <end position="220"/>
    </location>
</feature>
<feature type="region of interest" description="Disordered" evidence="2">
    <location>
        <begin position="127"/>
        <end position="155"/>
    </location>
</feature>
<dbReference type="AlphaFoldDB" id="A0A401P2D6"/>
<dbReference type="Proteomes" id="UP000288216">
    <property type="component" value="Unassembled WGS sequence"/>
</dbReference>
<protein>
    <recommendedName>
        <fullName evidence="3">Speriolin C-terminal domain-containing protein</fullName>
    </recommendedName>
</protein>
<dbReference type="InterPro" id="IPR026715">
    <property type="entry name" value="SPATC1"/>
</dbReference>
<organism evidence="4 5">
    <name type="scientific">Scyliorhinus torazame</name>
    <name type="common">Cloudy catshark</name>
    <name type="synonym">Catulus torazame</name>
    <dbReference type="NCBI Taxonomy" id="75743"/>
    <lineage>
        <taxon>Eukaryota</taxon>
        <taxon>Metazoa</taxon>
        <taxon>Chordata</taxon>
        <taxon>Craniata</taxon>
        <taxon>Vertebrata</taxon>
        <taxon>Chondrichthyes</taxon>
        <taxon>Elasmobranchii</taxon>
        <taxon>Galeomorphii</taxon>
        <taxon>Galeoidea</taxon>
        <taxon>Carcharhiniformes</taxon>
        <taxon>Scyliorhinidae</taxon>
        <taxon>Scyliorhinus</taxon>
    </lineage>
</organism>
<evidence type="ECO:0000313" key="4">
    <source>
        <dbReference type="EMBL" id="GCB67257.1"/>
    </source>
</evidence>
<keyword evidence="5" id="KW-1185">Reference proteome</keyword>
<dbReference type="STRING" id="75743.A0A401P2D6"/>
<reference evidence="4 5" key="1">
    <citation type="journal article" date="2018" name="Nat. Ecol. Evol.">
        <title>Shark genomes provide insights into elasmobranch evolution and the origin of vertebrates.</title>
        <authorList>
            <person name="Hara Y"/>
            <person name="Yamaguchi K"/>
            <person name="Onimaru K"/>
            <person name="Kadota M"/>
            <person name="Koyanagi M"/>
            <person name="Keeley SD"/>
            <person name="Tatsumi K"/>
            <person name="Tanaka K"/>
            <person name="Motone F"/>
            <person name="Kageyama Y"/>
            <person name="Nozu R"/>
            <person name="Adachi N"/>
            <person name="Nishimura O"/>
            <person name="Nakagawa R"/>
            <person name="Tanegashima C"/>
            <person name="Kiyatake I"/>
            <person name="Matsumoto R"/>
            <person name="Murakumo K"/>
            <person name="Nishida K"/>
            <person name="Terakita A"/>
            <person name="Kuratani S"/>
            <person name="Sato K"/>
            <person name="Hyodo S Kuraku.S."/>
        </authorList>
    </citation>
    <scope>NUCLEOTIDE SEQUENCE [LARGE SCALE GENOMIC DNA]</scope>
</reference>
<evidence type="ECO:0000259" key="3">
    <source>
        <dbReference type="Pfam" id="PF15059"/>
    </source>
</evidence>
<feature type="domain" description="Speriolin C-terminal" evidence="3">
    <location>
        <begin position="270"/>
        <end position="414"/>
    </location>
</feature>
<dbReference type="OMA" id="MVPAKFL"/>
<dbReference type="Pfam" id="PF15059">
    <property type="entry name" value="Speriolin_C"/>
    <property type="match status" value="1"/>
</dbReference>
<dbReference type="OrthoDB" id="6114770at2759"/>
<comment type="caution">
    <text evidence="4">The sequence shown here is derived from an EMBL/GenBank/DDBJ whole genome shotgun (WGS) entry which is preliminary data.</text>
</comment>
<keyword evidence="1" id="KW-0175">Coiled coil</keyword>
<evidence type="ECO:0000256" key="1">
    <source>
        <dbReference type="SAM" id="Coils"/>
    </source>
</evidence>
<gene>
    <name evidence="4" type="ORF">scyTo_0012122</name>
</gene>
<dbReference type="GO" id="GO:0005813">
    <property type="term" value="C:centrosome"/>
    <property type="evidence" value="ECO:0007669"/>
    <property type="project" value="TreeGrafter"/>
</dbReference>
<evidence type="ECO:0000256" key="2">
    <source>
        <dbReference type="SAM" id="MobiDB-lite"/>
    </source>
</evidence>
<name>A0A401P2D6_SCYTO</name>
<sequence length="414" mass="46828">MTEVNWVVVFGLVIGHSSLYDIFQCFDVTMQLLRVLSHSALNLNFVPGPSGAHFCNLFLFVIMCDDSEKIRRDNLKLTTENKALKRQITLLKENEELRNMLSSNCAPLLGQKPNCFPNFSNSNTAAATRGSTLCSSPEQNSPSEPPDHHNRQPSPTLESLLTLSLSDDSHSMNFSTSLSGAQPTKMSNYCRSSELFEASTPDSPSSTQDEDGNKQLIDSEARPTAKKIWFSETTTSDESKKLFLEEGNKTRVFYVNEMDSFSNMEKNSRVIGEIAFQLDRRILAHVFPGLTRLYGYTVSNIPSKIKQNSINPMDGTVDKQKWREMTQSYTALLAKLEKLNYNTDIHTGFSEFLVNTYGILKQRPNAYTNITYNPIILRKLVIDMVPAKFLRDTLVLLNCLCELSRNDKKPLFPW</sequence>
<dbReference type="PANTHER" id="PTHR22192">
    <property type="entry name" value="SPERIOLIN"/>
    <property type="match status" value="1"/>
</dbReference>
<dbReference type="PANTHER" id="PTHR22192:SF17">
    <property type="entry name" value="SPERIOLIN-LIKE PROTEIN"/>
    <property type="match status" value="1"/>
</dbReference>